<reference evidence="3" key="1">
    <citation type="journal article" date="2016" name="Nat. Commun.">
        <title>The Gonium pectorale genome demonstrates co-option of cell cycle regulation during the evolution of multicellularity.</title>
        <authorList>
            <person name="Hanschen E.R."/>
            <person name="Marriage T.N."/>
            <person name="Ferris P.J."/>
            <person name="Hamaji T."/>
            <person name="Toyoda A."/>
            <person name="Fujiyama A."/>
            <person name="Neme R."/>
            <person name="Noguchi H."/>
            <person name="Minakuchi Y."/>
            <person name="Suzuki M."/>
            <person name="Kawai-Toyooka H."/>
            <person name="Smith D.R."/>
            <person name="Sparks H."/>
            <person name="Anderson J."/>
            <person name="Bakaric R."/>
            <person name="Luria V."/>
            <person name="Karger A."/>
            <person name="Kirschner M.W."/>
            <person name="Durand P.M."/>
            <person name="Michod R.E."/>
            <person name="Nozaki H."/>
            <person name="Olson B.J."/>
        </authorList>
    </citation>
    <scope>NUCLEOTIDE SEQUENCE [LARGE SCALE GENOMIC DNA]</scope>
    <source>
        <strain evidence="3">NIES-2863</strain>
    </source>
</reference>
<dbReference type="OrthoDB" id="541377at2759"/>
<evidence type="ECO:0000313" key="2">
    <source>
        <dbReference type="EMBL" id="KXZ46234.1"/>
    </source>
</evidence>
<dbReference type="Gene3D" id="3.40.50.150">
    <property type="entry name" value="Vaccinia Virus protein VP39"/>
    <property type="match status" value="2"/>
</dbReference>
<evidence type="ECO:0000313" key="3">
    <source>
        <dbReference type="Proteomes" id="UP000075714"/>
    </source>
</evidence>
<dbReference type="InterPro" id="IPR029063">
    <property type="entry name" value="SAM-dependent_MTases_sf"/>
</dbReference>
<dbReference type="Pfam" id="PF13578">
    <property type="entry name" value="Methyltransf_24"/>
    <property type="match status" value="2"/>
</dbReference>
<feature type="compositionally biased region" description="Low complexity" evidence="1">
    <location>
        <begin position="38"/>
        <end position="48"/>
    </location>
</feature>
<dbReference type="EMBL" id="LSYV01000046">
    <property type="protein sequence ID" value="KXZ46234.1"/>
    <property type="molecule type" value="Genomic_DNA"/>
</dbReference>
<name>A0A150G8S4_GONPE</name>
<dbReference type="STRING" id="33097.A0A150G8S4"/>
<dbReference type="AlphaFoldDB" id="A0A150G8S4"/>
<evidence type="ECO:0008006" key="4">
    <source>
        <dbReference type="Google" id="ProtNLM"/>
    </source>
</evidence>
<accession>A0A150G8S4</accession>
<comment type="caution">
    <text evidence="2">The sequence shown here is derived from an EMBL/GenBank/DDBJ whole genome shotgun (WGS) entry which is preliminary data.</text>
</comment>
<feature type="region of interest" description="Disordered" evidence="1">
    <location>
        <begin position="1"/>
        <end position="59"/>
    </location>
</feature>
<dbReference type="Proteomes" id="UP000075714">
    <property type="component" value="Unassembled WGS sequence"/>
</dbReference>
<proteinExistence type="predicted"/>
<sequence length="324" mass="34700">MEGTAVPTSAAKGQQAAQQQQQRDQVGGEELQPQARTQPQLQPSEKSQPQPPQPLPQLHFSVDWMTPHQPVWLQHVVPRFAGRPGVRVLEIGCWEGRSALWMLQHVADHPSSGVVCVDPFELCHPPFLRNRLVFEANLRAAGEWDRPGRVTHMHMESRIALPRLIVAAEDAAAAAEAAATAAAALAAAPDGAAAAGPADGNAGPSTSPGTAAPGPPVPPLPLPPPPPAVPPSTARAAALAAHQFDLVYVDGSHLRADVLTDIVMAWQLLKPGGVMVLDDYSWDQYLDNLACHPKQAIDAFLTVFGHQLRILSLLYQVMVERTLP</sequence>
<feature type="compositionally biased region" description="Pro residues" evidence="1">
    <location>
        <begin position="213"/>
        <end position="230"/>
    </location>
</feature>
<keyword evidence="3" id="KW-1185">Reference proteome</keyword>
<organism evidence="2 3">
    <name type="scientific">Gonium pectorale</name>
    <name type="common">Green alga</name>
    <dbReference type="NCBI Taxonomy" id="33097"/>
    <lineage>
        <taxon>Eukaryota</taxon>
        <taxon>Viridiplantae</taxon>
        <taxon>Chlorophyta</taxon>
        <taxon>core chlorophytes</taxon>
        <taxon>Chlorophyceae</taxon>
        <taxon>CS clade</taxon>
        <taxon>Chlamydomonadales</taxon>
        <taxon>Volvocaceae</taxon>
        <taxon>Gonium</taxon>
    </lineage>
</organism>
<dbReference type="SUPFAM" id="SSF53335">
    <property type="entry name" value="S-adenosyl-L-methionine-dependent methyltransferases"/>
    <property type="match status" value="1"/>
</dbReference>
<protein>
    <recommendedName>
        <fullName evidence="4">Methyltransferase domain-containing protein</fullName>
    </recommendedName>
</protein>
<feature type="compositionally biased region" description="Low complexity" evidence="1">
    <location>
        <begin position="192"/>
        <end position="212"/>
    </location>
</feature>
<evidence type="ECO:0000256" key="1">
    <source>
        <dbReference type="SAM" id="MobiDB-lite"/>
    </source>
</evidence>
<gene>
    <name evidence="2" type="ORF">GPECTOR_45g104</name>
</gene>
<feature type="region of interest" description="Disordered" evidence="1">
    <location>
        <begin position="192"/>
        <end position="231"/>
    </location>
</feature>